<evidence type="ECO:0000313" key="2">
    <source>
        <dbReference type="Proteomes" id="UP000644756"/>
    </source>
</evidence>
<dbReference type="InterPro" id="IPR019069">
    <property type="entry name" value="Restrct_endonuc_II_ScaI"/>
</dbReference>
<dbReference type="Pfam" id="PF09569">
    <property type="entry name" value="RE_ScaI"/>
    <property type="match status" value="1"/>
</dbReference>
<name>A0A917D2B6_9BACL</name>
<reference evidence="1" key="1">
    <citation type="journal article" date="2014" name="Int. J. Syst. Evol. Microbiol.">
        <title>Complete genome sequence of Corynebacterium casei LMG S-19264T (=DSM 44701T), isolated from a smear-ripened cheese.</title>
        <authorList>
            <consortium name="US DOE Joint Genome Institute (JGI-PGF)"/>
            <person name="Walter F."/>
            <person name="Albersmeier A."/>
            <person name="Kalinowski J."/>
            <person name="Ruckert C."/>
        </authorList>
    </citation>
    <scope>NUCLEOTIDE SEQUENCE</scope>
    <source>
        <strain evidence="1">CGMCC 1.12987</strain>
    </source>
</reference>
<keyword evidence="2" id="KW-1185">Reference proteome</keyword>
<gene>
    <name evidence="1" type="ORF">GCM10010916_23070</name>
</gene>
<protein>
    <recommendedName>
        <fullName evidence="3">Restriction endonuclease</fullName>
    </recommendedName>
</protein>
<proteinExistence type="predicted"/>
<accession>A0A917D2B6</accession>
<dbReference type="AlphaFoldDB" id="A0A917D2B6"/>
<evidence type="ECO:0000313" key="1">
    <source>
        <dbReference type="EMBL" id="GGG05387.1"/>
    </source>
</evidence>
<comment type="caution">
    <text evidence="1">The sequence shown here is derived from an EMBL/GenBank/DDBJ whole genome shotgun (WGS) entry which is preliminary data.</text>
</comment>
<evidence type="ECO:0008006" key="3">
    <source>
        <dbReference type="Google" id="ProtNLM"/>
    </source>
</evidence>
<sequence length="196" mass="22474">MNSHPLKPEDIVEAVLESWEGILTTKIAGELQLGVDVFPVPQIMGSFLHELIPVKLSKKYPASWRRERDKGDKDLVYIPEDFYSIEIKTSSNKTNIFGNRSYGQENSENNSGKSKSGFYITINFEKFEDDIIPEITKVRFGWIDHSDWKAQKSATGQQASLSKEARDYKLLLLYEKEKTKKKSSVLVFDKGIMNLF</sequence>
<dbReference type="RefSeq" id="WP_229725181.1">
    <property type="nucleotide sequence ID" value="NZ_BMGR01000007.1"/>
</dbReference>
<reference evidence="1" key="2">
    <citation type="submission" date="2020-09" db="EMBL/GenBank/DDBJ databases">
        <authorList>
            <person name="Sun Q."/>
            <person name="Zhou Y."/>
        </authorList>
    </citation>
    <scope>NUCLEOTIDE SEQUENCE</scope>
    <source>
        <strain evidence="1">CGMCC 1.12987</strain>
    </source>
</reference>
<dbReference type="Proteomes" id="UP000644756">
    <property type="component" value="Unassembled WGS sequence"/>
</dbReference>
<dbReference type="EMBL" id="BMGR01000007">
    <property type="protein sequence ID" value="GGG05387.1"/>
    <property type="molecule type" value="Genomic_DNA"/>
</dbReference>
<organism evidence="1 2">
    <name type="scientific">Paenibacillus abyssi</name>
    <dbReference type="NCBI Taxonomy" id="1340531"/>
    <lineage>
        <taxon>Bacteria</taxon>
        <taxon>Bacillati</taxon>
        <taxon>Bacillota</taxon>
        <taxon>Bacilli</taxon>
        <taxon>Bacillales</taxon>
        <taxon>Paenibacillaceae</taxon>
        <taxon>Paenibacillus</taxon>
    </lineage>
</organism>